<evidence type="ECO:0000313" key="1">
    <source>
        <dbReference type="EMBL" id="MBB6634474.1"/>
    </source>
</evidence>
<gene>
    <name evidence="1" type="ORF">H7B67_10145</name>
</gene>
<protein>
    <submittedName>
        <fullName evidence="1">Uncharacterized protein</fullName>
    </submittedName>
</protein>
<dbReference type="Proteomes" id="UP000535838">
    <property type="component" value="Unassembled WGS sequence"/>
</dbReference>
<organism evidence="1 2">
    <name type="scientific">Cohnella thailandensis</name>
    <dbReference type="NCBI Taxonomy" id="557557"/>
    <lineage>
        <taxon>Bacteria</taxon>
        <taxon>Bacillati</taxon>
        <taxon>Bacillota</taxon>
        <taxon>Bacilli</taxon>
        <taxon>Bacillales</taxon>
        <taxon>Paenibacillaceae</taxon>
        <taxon>Cohnella</taxon>
    </lineage>
</organism>
<name>A0A841SRA0_9BACL</name>
<comment type="caution">
    <text evidence="1">The sequence shown here is derived from an EMBL/GenBank/DDBJ whole genome shotgun (WGS) entry which is preliminary data.</text>
</comment>
<reference evidence="1 2" key="1">
    <citation type="submission" date="2020-08" db="EMBL/GenBank/DDBJ databases">
        <title>Cohnella phylogeny.</title>
        <authorList>
            <person name="Dunlap C."/>
        </authorList>
    </citation>
    <scope>NUCLEOTIDE SEQUENCE [LARGE SCALE GENOMIC DNA]</scope>
    <source>
        <strain evidence="1 2">DSM 25241</strain>
    </source>
</reference>
<dbReference type="RefSeq" id="WP_185119714.1">
    <property type="nucleotide sequence ID" value="NZ_JACJVQ010000007.1"/>
</dbReference>
<dbReference type="EMBL" id="JACJVQ010000007">
    <property type="protein sequence ID" value="MBB6634474.1"/>
    <property type="molecule type" value="Genomic_DNA"/>
</dbReference>
<dbReference type="AlphaFoldDB" id="A0A841SRA0"/>
<proteinExistence type="predicted"/>
<evidence type="ECO:0000313" key="2">
    <source>
        <dbReference type="Proteomes" id="UP000535838"/>
    </source>
</evidence>
<sequence length="68" mass="7983">MRVIMMEKNRDGSLIPIDEREWSLEMLESLHHVNYCVINGHEYQTLEGRLNVDKGQIELLVVKMQNEG</sequence>
<keyword evidence="2" id="KW-1185">Reference proteome</keyword>
<accession>A0A841SRA0</accession>